<sequence length="66" mass="7590">MEYAKQGPYISKVIYYQPIDATETSEQSTSDVDAPPPRSSPKSRNRYFIKYFRIAGIRHGLIIHSI</sequence>
<name>A0A068Y0W0_ECHMU</name>
<dbReference type="EMBL" id="LN902841">
    <property type="protein sequence ID" value="CDS36024.1"/>
    <property type="molecule type" value="Genomic_DNA"/>
</dbReference>
<evidence type="ECO:0000313" key="3">
    <source>
        <dbReference type="Proteomes" id="UP000017246"/>
    </source>
</evidence>
<proteinExistence type="predicted"/>
<evidence type="ECO:0000256" key="1">
    <source>
        <dbReference type="SAM" id="MobiDB-lite"/>
    </source>
</evidence>
<protein>
    <submittedName>
        <fullName evidence="2">Expressed protein</fullName>
    </submittedName>
</protein>
<accession>A0A068Y0W0</accession>
<evidence type="ECO:0000313" key="2">
    <source>
        <dbReference type="EMBL" id="CDS36024.1"/>
    </source>
</evidence>
<feature type="compositionally biased region" description="Polar residues" evidence="1">
    <location>
        <begin position="22"/>
        <end position="31"/>
    </location>
</feature>
<reference evidence="2" key="1">
    <citation type="journal article" date="2013" name="Nature">
        <title>The genomes of four tapeworm species reveal adaptations to parasitism.</title>
        <authorList>
            <person name="Tsai I.J."/>
            <person name="Zarowiecki M."/>
            <person name="Holroyd N."/>
            <person name="Garciarrubio A."/>
            <person name="Sanchez-Flores A."/>
            <person name="Brooks K.L."/>
            <person name="Tracey A."/>
            <person name="Bobes R.J."/>
            <person name="Fragoso G."/>
            <person name="Sciutto E."/>
            <person name="Aslett M."/>
            <person name="Beasley H."/>
            <person name="Bennett H.M."/>
            <person name="Cai J."/>
            <person name="Camicia F."/>
            <person name="Clark R."/>
            <person name="Cucher M."/>
            <person name="De Silva N."/>
            <person name="Day T.A."/>
            <person name="Deplazes P."/>
            <person name="Estrada K."/>
            <person name="Fernandez C."/>
            <person name="Holland P.W."/>
            <person name="Hou J."/>
            <person name="Hu S."/>
            <person name="Huckvale T."/>
            <person name="Hung S.S."/>
            <person name="Kamenetzky L."/>
            <person name="Keane J.A."/>
            <person name="Kiss F."/>
            <person name="Koziol U."/>
            <person name="Lambert O."/>
            <person name="Liu K."/>
            <person name="Luo X."/>
            <person name="Luo Y."/>
            <person name="Macchiaroli N."/>
            <person name="Nichol S."/>
            <person name="Paps J."/>
            <person name="Parkinson J."/>
            <person name="Pouchkina-Stantcheva N."/>
            <person name="Riddiford N."/>
            <person name="Rosenzvit M."/>
            <person name="Salinas G."/>
            <person name="Wasmuth J.D."/>
            <person name="Zamanian M."/>
            <person name="Zheng Y."/>
            <person name="Cai X."/>
            <person name="Soberon X."/>
            <person name="Olson P.D."/>
            <person name="Laclette J.P."/>
            <person name="Brehm K."/>
            <person name="Berriman M."/>
            <person name="Garciarrubio A."/>
            <person name="Bobes R.J."/>
            <person name="Fragoso G."/>
            <person name="Sanchez-Flores A."/>
            <person name="Estrada K."/>
            <person name="Cevallos M.A."/>
            <person name="Morett E."/>
            <person name="Gonzalez V."/>
            <person name="Portillo T."/>
            <person name="Ochoa-Leyva A."/>
            <person name="Jose M.V."/>
            <person name="Sciutto E."/>
            <person name="Landa A."/>
            <person name="Jimenez L."/>
            <person name="Valdes V."/>
            <person name="Carrero J.C."/>
            <person name="Larralde C."/>
            <person name="Morales-Montor J."/>
            <person name="Limon-Lason J."/>
            <person name="Soberon X."/>
            <person name="Laclette J.P."/>
        </authorList>
    </citation>
    <scope>NUCLEOTIDE SEQUENCE [LARGE SCALE GENOMIC DNA]</scope>
</reference>
<feature type="region of interest" description="Disordered" evidence="1">
    <location>
        <begin position="22"/>
        <end position="43"/>
    </location>
</feature>
<gene>
    <name evidence="2" type="ORF">EmuJ_001199200</name>
</gene>
<reference evidence="2" key="2">
    <citation type="submission" date="2015-11" db="EMBL/GenBank/DDBJ databases">
        <authorList>
            <person name="Zhang Y."/>
            <person name="Guo Z."/>
        </authorList>
    </citation>
    <scope>NUCLEOTIDE SEQUENCE</scope>
</reference>
<dbReference type="OrthoDB" id="10458391at2759"/>
<dbReference type="AlphaFoldDB" id="A0A068Y0W0"/>
<dbReference type="Proteomes" id="UP000017246">
    <property type="component" value="Unassembled WGS sequence"/>
</dbReference>
<keyword evidence="3" id="KW-1185">Reference proteome</keyword>
<organism evidence="2 3">
    <name type="scientific">Echinococcus multilocularis</name>
    <name type="common">Fox tapeworm</name>
    <dbReference type="NCBI Taxonomy" id="6211"/>
    <lineage>
        <taxon>Eukaryota</taxon>
        <taxon>Metazoa</taxon>
        <taxon>Spiralia</taxon>
        <taxon>Lophotrochozoa</taxon>
        <taxon>Platyhelminthes</taxon>
        <taxon>Cestoda</taxon>
        <taxon>Eucestoda</taxon>
        <taxon>Cyclophyllidea</taxon>
        <taxon>Taeniidae</taxon>
        <taxon>Echinococcus</taxon>
    </lineage>
</organism>